<dbReference type="STRING" id="1121959.SAMN02746009_01055"/>
<evidence type="ECO:0000313" key="2">
    <source>
        <dbReference type="EMBL" id="SHK51060.1"/>
    </source>
</evidence>
<reference evidence="3" key="1">
    <citation type="submission" date="2016-11" db="EMBL/GenBank/DDBJ databases">
        <authorList>
            <person name="Varghese N."/>
            <person name="Submissions S."/>
        </authorList>
    </citation>
    <scope>NUCLEOTIDE SEQUENCE [LARGE SCALE GENOMIC DNA]</scope>
    <source>
        <strain evidence="3">DSM 18569</strain>
    </source>
</reference>
<gene>
    <name evidence="2" type="ORF">SAMN02746009_01055</name>
</gene>
<protein>
    <submittedName>
        <fullName evidence="2">Uncharacterized protein</fullName>
    </submittedName>
</protein>
<feature type="compositionally biased region" description="Basic and acidic residues" evidence="1">
    <location>
        <begin position="111"/>
        <end position="125"/>
    </location>
</feature>
<dbReference type="Proteomes" id="UP000183947">
    <property type="component" value="Unassembled WGS sequence"/>
</dbReference>
<dbReference type="EMBL" id="FRAS01000003">
    <property type="protein sequence ID" value="SHK51060.1"/>
    <property type="molecule type" value="Genomic_DNA"/>
</dbReference>
<accession>A0A1M6T2A5</accession>
<keyword evidence="3" id="KW-1185">Reference proteome</keyword>
<dbReference type="AlphaFoldDB" id="A0A1M6T2A5"/>
<dbReference type="OrthoDB" id="882412at2"/>
<proteinExistence type="predicted"/>
<evidence type="ECO:0000313" key="3">
    <source>
        <dbReference type="Proteomes" id="UP000183947"/>
    </source>
</evidence>
<name>A0A1M6T2A5_9BACT</name>
<sequence length="137" mass="15126">MILDNLFGKDDLNDKDKENSKVLDDKPAAYNEQLEKEKDFKADQSNGKSSDDATAHRNQGPGGYTQRSDQKDQLENLHIGGSDTEPYGANEHHDAGEQSQGPGFETEGSVELDHQLRTREQKFGEDAPSGPARPVQD</sequence>
<dbReference type="RefSeq" id="WP_139252137.1">
    <property type="nucleotide sequence ID" value="NZ_FRAS01000003.1"/>
</dbReference>
<evidence type="ECO:0000256" key="1">
    <source>
        <dbReference type="SAM" id="MobiDB-lite"/>
    </source>
</evidence>
<feature type="region of interest" description="Disordered" evidence="1">
    <location>
        <begin position="1"/>
        <end position="137"/>
    </location>
</feature>
<feature type="compositionally biased region" description="Basic and acidic residues" evidence="1">
    <location>
        <begin position="7"/>
        <end position="42"/>
    </location>
</feature>
<organism evidence="2 3">
    <name type="scientific">Hymenobacter psychrotolerans DSM 18569</name>
    <dbReference type="NCBI Taxonomy" id="1121959"/>
    <lineage>
        <taxon>Bacteria</taxon>
        <taxon>Pseudomonadati</taxon>
        <taxon>Bacteroidota</taxon>
        <taxon>Cytophagia</taxon>
        <taxon>Cytophagales</taxon>
        <taxon>Hymenobacteraceae</taxon>
        <taxon>Hymenobacter</taxon>
    </lineage>
</organism>